<accession>A0A194VCM4</accession>
<dbReference type="EMBL" id="KN714783">
    <property type="protein sequence ID" value="KUI61653.1"/>
    <property type="molecule type" value="Genomic_DNA"/>
</dbReference>
<organism evidence="1 2">
    <name type="scientific">Cytospora mali</name>
    <name type="common">Apple Valsa canker fungus</name>
    <name type="synonym">Valsa mali</name>
    <dbReference type="NCBI Taxonomy" id="578113"/>
    <lineage>
        <taxon>Eukaryota</taxon>
        <taxon>Fungi</taxon>
        <taxon>Dikarya</taxon>
        <taxon>Ascomycota</taxon>
        <taxon>Pezizomycotina</taxon>
        <taxon>Sordariomycetes</taxon>
        <taxon>Sordariomycetidae</taxon>
        <taxon>Diaporthales</taxon>
        <taxon>Cytosporaceae</taxon>
        <taxon>Cytospora</taxon>
    </lineage>
</organism>
<name>A0A194VCM4_CYTMA</name>
<evidence type="ECO:0000313" key="2">
    <source>
        <dbReference type="Proteomes" id="UP000078576"/>
    </source>
</evidence>
<evidence type="ECO:0000313" key="1">
    <source>
        <dbReference type="EMBL" id="KUI61653.1"/>
    </source>
</evidence>
<dbReference type="AlphaFoldDB" id="A0A194VCM4"/>
<dbReference type="Proteomes" id="UP000078576">
    <property type="component" value="Unassembled WGS sequence"/>
</dbReference>
<keyword evidence="2" id="KW-1185">Reference proteome</keyword>
<protein>
    <submittedName>
        <fullName evidence="1">Uncharacterized protein</fullName>
    </submittedName>
</protein>
<proteinExistence type="predicted"/>
<reference evidence="2" key="1">
    <citation type="submission" date="2014-12" db="EMBL/GenBank/DDBJ databases">
        <title>Genome Sequence of Valsa Canker Pathogens Uncovers a Specific Adaption of Colonization on Woody Bark.</title>
        <authorList>
            <person name="Yin Z."/>
            <person name="Liu H."/>
            <person name="Gao X."/>
            <person name="Li Z."/>
            <person name="Song N."/>
            <person name="Ke X."/>
            <person name="Dai Q."/>
            <person name="Wu Y."/>
            <person name="Sun Y."/>
            <person name="Xu J.-R."/>
            <person name="Kang Z.K."/>
            <person name="Wang L."/>
            <person name="Huang L."/>
        </authorList>
    </citation>
    <scope>NUCLEOTIDE SEQUENCE [LARGE SCALE GENOMIC DNA]</scope>
    <source>
        <strain evidence="2">SXYL134</strain>
    </source>
</reference>
<dbReference type="OrthoDB" id="5210773at2759"/>
<sequence length="156" mass="17143">MAPIIVEMDQVGSGTDKDILATYGLACCIGIAVEGTCAQRPPCGNEPASKFLAHLADGPHFKSVWEAMKHRVQHAKAHGLRNIRAKVVVVDTATLIDDEYMTWSHQAILSQKEQNAAIIKQVGRLVGRNIDVVQHHINDEKDLRITSDKQILVTSI</sequence>
<gene>
    <name evidence="1" type="ORF">VP1G_08833</name>
</gene>